<protein>
    <submittedName>
        <fullName evidence="2">Uncharacterized protein</fullName>
    </submittedName>
</protein>
<feature type="compositionally biased region" description="Polar residues" evidence="1">
    <location>
        <begin position="1"/>
        <end position="13"/>
    </location>
</feature>
<accession>A0A9W7XPB9</accession>
<sequence>MRFSNEATFSAHQQSDKHKKAAQAANSMSASQPKTQAAIKATHEYHPVVKGALANIKKAQVLMHKDPSVAATVFWNIAKDISQYGNDSVTRSSLENAKLCLDMMNNDPSLRGTKGSTAFWSPRSLLKTSLECQMALARIDACSNIDRAAESYKSGLCQFLGLQHDKLDFVTASNRNPKSLEQIASRIVSEIPRKFAKEEDVDQAVAAMKEVASALILFSDGDANSRLASQGLAAYFIAYCFALSRDRSSDAFDCIKVIIQAFRFLRLTYMASECAALIIGHHANEPDFKTLVVRSVVDSILTSDLIRARELIQAFNLKSAEPWSVYLDKLIDKTITADVPWLSELALTEWQQIESSPSALHDPAVQDIIVSALEQHILAPYILYTPSLD</sequence>
<feature type="compositionally biased region" description="Low complexity" evidence="1">
    <location>
        <begin position="22"/>
        <end position="32"/>
    </location>
</feature>
<dbReference type="AlphaFoldDB" id="A0A9W7XPB9"/>
<evidence type="ECO:0000313" key="2">
    <source>
        <dbReference type="EMBL" id="KAJ1647343.1"/>
    </source>
</evidence>
<keyword evidence="3" id="KW-1185">Reference proteome</keyword>
<dbReference type="Proteomes" id="UP001145021">
    <property type="component" value="Unassembled WGS sequence"/>
</dbReference>
<comment type="caution">
    <text evidence="2">The sequence shown here is derived from an EMBL/GenBank/DDBJ whole genome shotgun (WGS) entry which is preliminary data.</text>
</comment>
<reference evidence="2" key="1">
    <citation type="submission" date="2022-07" db="EMBL/GenBank/DDBJ databases">
        <title>Phylogenomic reconstructions and comparative analyses of Kickxellomycotina fungi.</title>
        <authorList>
            <person name="Reynolds N.K."/>
            <person name="Stajich J.E."/>
            <person name="Barry K."/>
            <person name="Grigoriev I.V."/>
            <person name="Crous P."/>
            <person name="Smith M.E."/>
        </authorList>
    </citation>
    <scope>NUCLEOTIDE SEQUENCE</scope>
    <source>
        <strain evidence="2">NBRC 105413</strain>
    </source>
</reference>
<evidence type="ECO:0000256" key="1">
    <source>
        <dbReference type="SAM" id="MobiDB-lite"/>
    </source>
</evidence>
<proteinExistence type="predicted"/>
<gene>
    <name evidence="2" type="ORF">LPJ64_001255</name>
</gene>
<name>A0A9W7XPB9_9FUNG</name>
<dbReference type="EMBL" id="JANBOH010000032">
    <property type="protein sequence ID" value="KAJ1647343.1"/>
    <property type="molecule type" value="Genomic_DNA"/>
</dbReference>
<feature type="region of interest" description="Disordered" evidence="1">
    <location>
        <begin position="1"/>
        <end position="36"/>
    </location>
</feature>
<organism evidence="2 3">
    <name type="scientific">Coemansia asiatica</name>
    <dbReference type="NCBI Taxonomy" id="1052880"/>
    <lineage>
        <taxon>Eukaryota</taxon>
        <taxon>Fungi</taxon>
        <taxon>Fungi incertae sedis</taxon>
        <taxon>Zoopagomycota</taxon>
        <taxon>Kickxellomycotina</taxon>
        <taxon>Kickxellomycetes</taxon>
        <taxon>Kickxellales</taxon>
        <taxon>Kickxellaceae</taxon>
        <taxon>Coemansia</taxon>
    </lineage>
</organism>
<evidence type="ECO:0000313" key="3">
    <source>
        <dbReference type="Proteomes" id="UP001145021"/>
    </source>
</evidence>